<dbReference type="InterPro" id="IPR018841">
    <property type="entry name" value="DUF2442"/>
</dbReference>
<comment type="caution">
    <text evidence="1">The sequence shown here is derived from an EMBL/GenBank/DDBJ whole genome shotgun (WGS) entry which is preliminary data.</text>
</comment>
<gene>
    <name evidence="1" type="ORF">EJV47_00315</name>
</gene>
<sequence>MTTLTKQPTTAFAADVWFDDSKLYVRLTDGREIGVPIDWYPRLRDASAEARNKWRLIGRGQGIHWEMLDEDLSVAGLFRMS</sequence>
<dbReference type="Proteomes" id="UP000282184">
    <property type="component" value="Unassembled WGS sequence"/>
</dbReference>
<accession>A0A431U8R4</accession>
<organism evidence="1 2">
    <name type="scientific">Hymenobacter gummosus</name>
    <dbReference type="NCBI Taxonomy" id="1776032"/>
    <lineage>
        <taxon>Bacteria</taxon>
        <taxon>Pseudomonadati</taxon>
        <taxon>Bacteroidota</taxon>
        <taxon>Cytophagia</taxon>
        <taxon>Cytophagales</taxon>
        <taxon>Hymenobacteraceae</taxon>
        <taxon>Hymenobacter</taxon>
    </lineage>
</organism>
<reference evidence="1 2" key="1">
    <citation type="submission" date="2018-12" db="EMBL/GenBank/DDBJ databases">
        <title>Hymenobacter gummosus sp. nov., isolated from a spring.</title>
        <authorList>
            <person name="Nie L."/>
        </authorList>
    </citation>
    <scope>NUCLEOTIDE SEQUENCE [LARGE SCALE GENOMIC DNA]</scope>
    <source>
        <strain evidence="1 2">KCTC 52166</strain>
    </source>
</reference>
<evidence type="ECO:0000313" key="2">
    <source>
        <dbReference type="Proteomes" id="UP000282184"/>
    </source>
</evidence>
<dbReference type="OrthoDB" id="9807561at2"/>
<name>A0A431U8R4_9BACT</name>
<dbReference type="Gene3D" id="3.30.2020.40">
    <property type="entry name" value="Uncharacterised protein PF10387, DUF2442"/>
    <property type="match status" value="1"/>
</dbReference>
<proteinExistence type="predicted"/>
<dbReference type="EMBL" id="RXOF01000001">
    <property type="protein sequence ID" value="RTQ53222.1"/>
    <property type="molecule type" value="Genomic_DNA"/>
</dbReference>
<protein>
    <submittedName>
        <fullName evidence="1">DUF2442 domain-containing protein</fullName>
    </submittedName>
</protein>
<dbReference type="RefSeq" id="WP_126691150.1">
    <property type="nucleotide sequence ID" value="NZ_RXOF01000001.1"/>
</dbReference>
<dbReference type="Pfam" id="PF10387">
    <property type="entry name" value="DUF2442"/>
    <property type="match status" value="1"/>
</dbReference>
<evidence type="ECO:0000313" key="1">
    <source>
        <dbReference type="EMBL" id="RTQ53222.1"/>
    </source>
</evidence>
<keyword evidence="2" id="KW-1185">Reference proteome</keyword>
<dbReference type="AlphaFoldDB" id="A0A431U8R4"/>